<sequence length="488" mass="55597">MSIDRQDRALREFKQILRDLVHLLRTSTNTQLAYLCWVNRSRGQFVWETNSTGLPNVMFKDRVAFENHYLNPYQDLDEPVQLVVGEDVPKAKLMHYFDFVQAKNILIIPFINKEETVALTVLECENSIDVEAIQDRIMAYNNAMVNVLDTYLEVVDLHEHQQEWEGYEESVQKIDHHSHRVEILTIMLEEIQKHLPSGGAVLLAPGMNSWNVVLRSRKARELQKLGLQLEEKSVAYEALEKGEPIFTMHFNNNPRRITSAEKTTDGATFAIPLMVHDRRQGVIVCSDSDPLTFKESTKHKLANLVRIAALNIQASVKKGGVSDELLTQHFGAFMPELWEATLNCELAKIKNGTAVNKTWLGLVAPEDVSSLRTKFRLEDLKKIQTDFVTALNPSRYGLSGYIGYNSDYVYSFIIQSEEEDAVADWMEKVKSKLDLGLKLSIGGNLKVRFKAGYTLLDEHSVNAYHVKEKAKKALSKVMNEQETELVEA</sequence>
<dbReference type="OrthoDB" id="1522188at2"/>
<keyword evidence="2" id="KW-1185">Reference proteome</keyword>
<dbReference type="AlphaFoldDB" id="A0A521BI81"/>
<dbReference type="InterPro" id="IPR029016">
    <property type="entry name" value="GAF-like_dom_sf"/>
</dbReference>
<dbReference type="SUPFAM" id="SSF55781">
    <property type="entry name" value="GAF domain-like"/>
    <property type="match status" value="1"/>
</dbReference>
<proteinExistence type="predicted"/>
<name>A0A521BI81_9BACT</name>
<dbReference type="Proteomes" id="UP000317557">
    <property type="component" value="Unassembled WGS sequence"/>
</dbReference>
<accession>A0A521BI81</accession>
<dbReference type="Gene3D" id="3.30.450.40">
    <property type="match status" value="1"/>
</dbReference>
<gene>
    <name evidence="1" type="ORF">SAMN06265219_102301</name>
</gene>
<organism evidence="1 2">
    <name type="scientific">Gracilimonas mengyeensis</name>
    <dbReference type="NCBI Taxonomy" id="1302730"/>
    <lineage>
        <taxon>Bacteria</taxon>
        <taxon>Pseudomonadati</taxon>
        <taxon>Balneolota</taxon>
        <taxon>Balneolia</taxon>
        <taxon>Balneolales</taxon>
        <taxon>Balneolaceae</taxon>
        <taxon>Gracilimonas</taxon>
    </lineage>
</organism>
<evidence type="ECO:0000313" key="1">
    <source>
        <dbReference type="EMBL" id="SMO46802.1"/>
    </source>
</evidence>
<dbReference type="RefSeq" id="WP_142453302.1">
    <property type="nucleotide sequence ID" value="NZ_FXTP01000002.1"/>
</dbReference>
<protein>
    <recommendedName>
        <fullName evidence="3">GAF domain-containing protein</fullName>
    </recommendedName>
</protein>
<reference evidence="1 2" key="1">
    <citation type="submission" date="2017-05" db="EMBL/GenBank/DDBJ databases">
        <authorList>
            <person name="Varghese N."/>
            <person name="Submissions S."/>
        </authorList>
    </citation>
    <scope>NUCLEOTIDE SEQUENCE [LARGE SCALE GENOMIC DNA]</scope>
    <source>
        <strain evidence="1 2">DSM 21985</strain>
    </source>
</reference>
<evidence type="ECO:0000313" key="2">
    <source>
        <dbReference type="Proteomes" id="UP000317557"/>
    </source>
</evidence>
<dbReference type="EMBL" id="FXTP01000002">
    <property type="protein sequence ID" value="SMO46802.1"/>
    <property type="molecule type" value="Genomic_DNA"/>
</dbReference>
<evidence type="ECO:0008006" key="3">
    <source>
        <dbReference type="Google" id="ProtNLM"/>
    </source>
</evidence>